<dbReference type="SUPFAM" id="SSF141371">
    <property type="entry name" value="PilZ domain-like"/>
    <property type="match status" value="1"/>
</dbReference>
<dbReference type="GO" id="GO:0035438">
    <property type="term" value="F:cyclic-di-GMP binding"/>
    <property type="evidence" value="ECO:0007669"/>
    <property type="project" value="InterPro"/>
</dbReference>
<dbReference type="Proteomes" id="UP000306409">
    <property type="component" value="Chromosome"/>
</dbReference>
<proteinExistence type="predicted"/>
<dbReference type="KEGG" id="rher:EHE19_005095"/>
<protein>
    <submittedName>
        <fullName evidence="2">PilZ domain-containing protein</fullName>
    </submittedName>
</protein>
<dbReference type="OrthoDB" id="2081956at2"/>
<evidence type="ECO:0000313" key="2">
    <source>
        <dbReference type="EMBL" id="QNU67832.1"/>
    </source>
</evidence>
<evidence type="ECO:0000313" key="3">
    <source>
        <dbReference type="Proteomes" id="UP000306409"/>
    </source>
</evidence>
<accession>A0A4U7JAW3</accession>
<dbReference type="InterPro" id="IPR009875">
    <property type="entry name" value="PilZ_domain"/>
</dbReference>
<organism evidence="2 3">
    <name type="scientific">Ruminiclostridium herbifermentans</name>
    <dbReference type="NCBI Taxonomy" id="2488810"/>
    <lineage>
        <taxon>Bacteria</taxon>
        <taxon>Bacillati</taxon>
        <taxon>Bacillota</taxon>
        <taxon>Clostridia</taxon>
        <taxon>Eubacteriales</taxon>
        <taxon>Oscillospiraceae</taxon>
        <taxon>Ruminiclostridium</taxon>
    </lineage>
</organism>
<dbReference type="RefSeq" id="WP_137698367.1">
    <property type="nucleotide sequence ID" value="NZ_CP061336.1"/>
</dbReference>
<name>A0A4U7JAW3_9FIRM</name>
<reference evidence="2 3" key="1">
    <citation type="submission" date="2020-09" db="EMBL/GenBank/DDBJ databases">
        <title>Characterization and genome sequencing of Ruminiclostridium sp. nov. MA18.</title>
        <authorList>
            <person name="Rettenmaier R."/>
            <person name="Kowollik M.-L."/>
            <person name="Liebl W."/>
            <person name="Zverlov V."/>
        </authorList>
    </citation>
    <scope>NUCLEOTIDE SEQUENCE [LARGE SCALE GENOMIC DNA]</scope>
    <source>
        <strain evidence="2 3">MA18</strain>
    </source>
</reference>
<gene>
    <name evidence="2" type="ORF">EHE19_005095</name>
</gene>
<dbReference type="Pfam" id="PF07238">
    <property type="entry name" value="PilZ"/>
    <property type="match status" value="1"/>
</dbReference>
<evidence type="ECO:0000259" key="1">
    <source>
        <dbReference type="Pfam" id="PF07238"/>
    </source>
</evidence>
<dbReference type="EMBL" id="CP061336">
    <property type="protein sequence ID" value="QNU67832.1"/>
    <property type="molecule type" value="Genomic_DNA"/>
</dbReference>
<dbReference type="AlphaFoldDB" id="A0A4U7JAW3"/>
<feature type="domain" description="PilZ" evidence="1">
    <location>
        <begin position="91"/>
        <end position="181"/>
    </location>
</feature>
<keyword evidence="3" id="KW-1185">Reference proteome</keyword>
<sequence>MQNLNLVLKHYSKLKPIKCTVLSGDIKKLFTVKLCENESNEADFLKGDPVLIGLLSHQENIEINGGSVVASMPRENCYIICSNEVEPIIEERRKFNRFPTSLLADIKQVGSSKREAACIKDISYSGMCIYSPGDFEIDSVIDINLYFSTNVMTFEAGILRKSKYFGRNEYGLQIIHRDKNAMYSAQSLVASIIQNEKDIMLRHLSSLAFKV</sequence>
<dbReference type="Gene3D" id="2.40.10.220">
    <property type="entry name" value="predicted glycosyltransferase like domains"/>
    <property type="match status" value="1"/>
</dbReference>